<gene>
    <name evidence="2" type="ORF">FD145_297</name>
</gene>
<proteinExistence type="predicted"/>
<dbReference type="Pfam" id="PF10646">
    <property type="entry name" value="Germane"/>
    <property type="match status" value="1"/>
</dbReference>
<evidence type="ECO:0000313" key="2">
    <source>
        <dbReference type="EMBL" id="KAF0134916.1"/>
    </source>
</evidence>
<dbReference type="InterPro" id="IPR019606">
    <property type="entry name" value="GerMN"/>
</dbReference>
<feature type="domain" description="GerMN" evidence="1">
    <location>
        <begin position="58"/>
        <end position="149"/>
    </location>
</feature>
<sequence length="165" mass="18506">MKAKKNGKNIVLIAVLLLALFIGYNYIFNSKPKIKIYFMKGEGITSVERRILENEDVLKLCAKELISGPTSNEQKDDIFSEIPNKAKILDIKTNEDVVEVIFNEELENYGGGSARVQGLISQIVYTFTEIPGIKRVKISVRGRDEVALGGEGYVIDKPLSREDLR</sequence>
<evidence type="ECO:0000313" key="3">
    <source>
        <dbReference type="Proteomes" id="UP000488506"/>
    </source>
</evidence>
<reference evidence="2 3" key="1">
    <citation type="submission" date="2019-12" db="EMBL/GenBank/DDBJ databases">
        <authorList>
            <person name="Wolfe R."/>
            <person name="Danczak R."/>
            <person name="Wilkins M."/>
        </authorList>
    </citation>
    <scope>NUCLEOTIDE SEQUENCE [LARGE SCALE GENOMIC DNA]</scope>
    <source>
        <strain evidence="2">X2_MaxBin.013</strain>
    </source>
</reference>
<evidence type="ECO:0000259" key="1">
    <source>
        <dbReference type="SMART" id="SM00909"/>
    </source>
</evidence>
<comment type="caution">
    <text evidence="2">The sequence shown here is derived from an EMBL/GenBank/DDBJ whole genome shotgun (WGS) entry which is preliminary data.</text>
</comment>
<organism evidence="2 3">
    <name type="scientific">Candidatus Saganbacteria bacterium</name>
    <dbReference type="NCBI Taxonomy" id="2575572"/>
    <lineage>
        <taxon>Bacteria</taxon>
        <taxon>Bacillati</taxon>
        <taxon>Saganbacteria</taxon>
    </lineage>
</organism>
<accession>A0A833NXG8</accession>
<dbReference type="AlphaFoldDB" id="A0A833NXG8"/>
<dbReference type="EMBL" id="WPAF01000003">
    <property type="protein sequence ID" value="KAF0134916.1"/>
    <property type="molecule type" value="Genomic_DNA"/>
</dbReference>
<dbReference type="SMART" id="SM00909">
    <property type="entry name" value="Germane"/>
    <property type="match status" value="1"/>
</dbReference>
<protein>
    <submittedName>
        <fullName evidence="2">Germination protein M</fullName>
    </submittedName>
</protein>
<name>A0A833NXG8_UNCSA</name>
<dbReference type="Proteomes" id="UP000488506">
    <property type="component" value="Unassembled WGS sequence"/>
</dbReference>